<comment type="caution">
    <text evidence="2">The sequence shown here is derived from an EMBL/GenBank/DDBJ whole genome shotgun (WGS) entry which is preliminary data.</text>
</comment>
<dbReference type="Pfam" id="PF18451">
    <property type="entry name" value="CdiA_C"/>
    <property type="match status" value="1"/>
</dbReference>
<evidence type="ECO:0000259" key="1">
    <source>
        <dbReference type="Pfam" id="PF18451"/>
    </source>
</evidence>
<keyword evidence="3" id="KW-1185">Reference proteome</keyword>
<evidence type="ECO:0000313" key="2">
    <source>
        <dbReference type="EMBL" id="MBS9535870.1"/>
    </source>
</evidence>
<evidence type="ECO:0000313" key="3">
    <source>
        <dbReference type="Proteomes" id="UP001519535"/>
    </source>
</evidence>
<sequence>MKHLRQHELDTAERLADLGDDVKFIPATSDGRRADVEIDDMLWELKSPTSSNRNTITTRLGRGARQSANITFDISRTRISIADAMEIAEDVLRRYPEVAVIRLVGRDTQSGPLDVLIRR</sequence>
<dbReference type="InterPro" id="IPR040559">
    <property type="entry name" value="CdiA_C"/>
</dbReference>
<reference evidence="2 3" key="1">
    <citation type="submission" date="2021-05" db="EMBL/GenBank/DDBJ databases">
        <title>Mycobacterium acidophilum sp. nov., an extremely acid-tolerant member of the genus Mycobacterium.</title>
        <authorList>
            <person name="Xia J."/>
        </authorList>
    </citation>
    <scope>NUCLEOTIDE SEQUENCE [LARGE SCALE GENOMIC DNA]</scope>
    <source>
        <strain evidence="2 3">M1</strain>
    </source>
</reference>
<dbReference type="Gene3D" id="3.40.1350.120">
    <property type="match status" value="1"/>
</dbReference>
<gene>
    <name evidence="2" type="ORF">KIH27_19995</name>
</gene>
<dbReference type="EMBL" id="JAHCLR010000063">
    <property type="protein sequence ID" value="MBS9535870.1"/>
    <property type="molecule type" value="Genomic_DNA"/>
</dbReference>
<organism evidence="2 3">
    <name type="scientific">Mycolicibacter acidiphilus</name>
    <dbReference type="NCBI Taxonomy" id="2835306"/>
    <lineage>
        <taxon>Bacteria</taxon>
        <taxon>Bacillati</taxon>
        <taxon>Actinomycetota</taxon>
        <taxon>Actinomycetes</taxon>
        <taxon>Mycobacteriales</taxon>
        <taxon>Mycobacteriaceae</taxon>
        <taxon>Mycolicibacter</taxon>
    </lineage>
</organism>
<protein>
    <recommendedName>
        <fullName evidence="1">tRNA nuclease CdiA C-terminal domain-containing protein</fullName>
    </recommendedName>
</protein>
<name>A0ABS5RNI5_9MYCO</name>
<accession>A0ABS5RNI5</accession>
<dbReference type="Proteomes" id="UP001519535">
    <property type="component" value="Unassembled WGS sequence"/>
</dbReference>
<feature type="domain" description="tRNA nuclease CdiA C-terminal" evidence="1">
    <location>
        <begin position="33"/>
        <end position="96"/>
    </location>
</feature>
<proteinExistence type="predicted"/>
<dbReference type="RefSeq" id="WP_214094720.1">
    <property type="nucleotide sequence ID" value="NZ_JAHCLR010000063.1"/>
</dbReference>